<dbReference type="InterPro" id="IPR049245">
    <property type="entry name" value="DUF6880"/>
</dbReference>
<protein>
    <submittedName>
        <fullName evidence="1">Uncharacterized protein</fullName>
    </submittedName>
</protein>
<name>A0ABR9XUV5_9CHLB</name>
<keyword evidence="2" id="KW-1185">Reference proteome</keyword>
<reference evidence="1 2" key="1">
    <citation type="journal article" date="2020" name="Microorganisms">
        <title>Simultaneous Genome Sequencing of Prosthecochloris ethylica and Desulfuromonas acetoxidans within a Syntrophic Mixture Reveals Unique Pili and Protein Interactions.</title>
        <authorList>
            <person name="Kyndt J.A."/>
            <person name="Van Beeumen J.J."/>
            <person name="Meyer T.E."/>
        </authorList>
    </citation>
    <scope>NUCLEOTIDE SEQUENCE [LARGE SCALE GENOMIC DNA]</scope>
    <source>
        <strain evidence="1 2">N3</strain>
    </source>
</reference>
<gene>
    <name evidence="1" type="ORF">INT08_11025</name>
</gene>
<evidence type="ECO:0000313" key="1">
    <source>
        <dbReference type="EMBL" id="MBF0637693.1"/>
    </source>
</evidence>
<organism evidence="1 2">
    <name type="scientific">Prosthecochloris ethylica</name>
    <dbReference type="NCBI Taxonomy" id="2743976"/>
    <lineage>
        <taxon>Bacteria</taxon>
        <taxon>Pseudomonadati</taxon>
        <taxon>Chlorobiota</taxon>
        <taxon>Chlorobiia</taxon>
        <taxon>Chlorobiales</taxon>
        <taxon>Chlorobiaceae</taxon>
        <taxon>Prosthecochloris</taxon>
    </lineage>
</organism>
<proteinExistence type="predicted"/>
<sequence length="451" mass="51272">MQNTTKQQLIDLGPETLADALLSIAAANDDAAMLVQRLTSTGEECIKRYKAKLSGLKRARKFIHLRESSRMEQQLLAILDELQSANPTPCTGAELAGAFLQTDTATLGRADDSSGIIGDIYRITASELFITYAEQCPDKQFIVKLLLKLIKHDSFSIRTSLLDYADRMLQSDTLLHQLLQTLQAAPPTTGNSTDSLHHNIIIASLARQLRDPELFEQTLRQRFDTGKLGTASLIDAAEVWLECARPDIALSRLQDIPDNESFMREEKNKLLIAIHGKLGNRSEQARITWELFQEHRTYSRLIDHLEYADPTKANAIIDNEAKQLCNAPDFATHNARFLLDAERPEAAERYIITHREQINGDYYPSLVSLAKDLEQLQLNLAATLIYRALLDSILRRARSTIYSHGVRYLKKLDTLAPLINQWQDVEPHTAYKEQLHTKHKRKISFWSRYNR</sequence>
<accession>A0ABR9XUV5</accession>
<dbReference type="Pfam" id="PF21810">
    <property type="entry name" value="DUF6880"/>
    <property type="match status" value="2"/>
</dbReference>
<comment type="caution">
    <text evidence="1">The sequence shown here is derived from an EMBL/GenBank/DDBJ whole genome shotgun (WGS) entry which is preliminary data.</text>
</comment>
<dbReference type="RefSeq" id="WP_175187902.1">
    <property type="nucleotide sequence ID" value="NZ_JABVZQ010000031.1"/>
</dbReference>
<dbReference type="Proteomes" id="UP000619838">
    <property type="component" value="Unassembled WGS sequence"/>
</dbReference>
<dbReference type="EMBL" id="JADGII010000043">
    <property type="protein sequence ID" value="MBF0637693.1"/>
    <property type="molecule type" value="Genomic_DNA"/>
</dbReference>
<evidence type="ECO:0000313" key="2">
    <source>
        <dbReference type="Proteomes" id="UP000619838"/>
    </source>
</evidence>